<protein>
    <submittedName>
        <fullName evidence="1">Uncharacterized protein</fullName>
    </submittedName>
</protein>
<keyword evidence="2" id="KW-1185">Reference proteome</keyword>
<proteinExistence type="predicted"/>
<accession>A0ACB8XDK7</accession>
<comment type="caution">
    <text evidence="1">The sequence shown here is derived from an EMBL/GenBank/DDBJ whole genome shotgun (WGS) entry which is preliminary data.</text>
</comment>
<reference evidence="2" key="1">
    <citation type="journal article" date="2022" name="Mol. Ecol. Resour.">
        <title>The genomes of chicory, endive, great burdock and yacon provide insights into Asteraceae palaeo-polyploidization history and plant inulin production.</title>
        <authorList>
            <person name="Fan W."/>
            <person name="Wang S."/>
            <person name="Wang H."/>
            <person name="Wang A."/>
            <person name="Jiang F."/>
            <person name="Liu H."/>
            <person name="Zhao H."/>
            <person name="Xu D."/>
            <person name="Zhang Y."/>
        </authorList>
    </citation>
    <scope>NUCLEOTIDE SEQUENCE [LARGE SCALE GENOMIC DNA]</scope>
    <source>
        <strain evidence="2">cv. Niubang</strain>
    </source>
</reference>
<dbReference type="Proteomes" id="UP001055879">
    <property type="component" value="Linkage Group LG18"/>
</dbReference>
<dbReference type="EMBL" id="CM042064">
    <property type="protein sequence ID" value="KAI3664878.1"/>
    <property type="molecule type" value="Genomic_DNA"/>
</dbReference>
<organism evidence="1 2">
    <name type="scientific">Arctium lappa</name>
    <name type="common">Greater burdock</name>
    <name type="synonym">Lappa major</name>
    <dbReference type="NCBI Taxonomy" id="4217"/>
    <lineage>
        <taxon>Eukaryota</taxon>
        <taxon>Viridiplantae</taxon>
        <taxon>Streptophyta</taxon>
        <taxon>Embryophyta</taxon>
        <taxon>Tracheophyta</taxon>
        <taxon>Spermatophyta</taxon>
        <taxon>Magnoliopsida</taxon>
        <taxon>eudicotyledons</taxon>
        <taxon>Gunneridae</taxon>
        <taxon>Pentapetalae</taxon>
        <taxon>asterids</taxon>
        <taxon>campanulids</taxon>
        <taxon>Asterales</taxon>
        <taxon>Asteraceae</taxon>
        <taxon>Carduoideae</taxon>
        <taxon>Cardueae</taxon>
        <taxon>Arctiinae</taxon>
        <taxon>Arctium</taxon>
    </lineage>
</organism>
<evidence type="ECO:0000313" key="1">
    <source>
        <dbReference type="EMBL" id="KAI3664878.1"/>
    </source>
</evidence>
<reference evidence="1 2" key="2">
    <citation type="journal article" date="2022" name="Mol. Ecol. Resour.">
        <title>The genomes of chicory, endive, great burdock and yacon provide insights into Asteraceae paleo-polyploidization history and plant inulin production.</title>
        <authorList>
            <person name="Fan W."/>
            <person name="Wang S."/>
            <person name="Wang H."/>
            <person name="Wang A."/>
            <person name="Jiang F."/>
            <person name="Liu H."/>
            <person name="Zhao H."/>
            <person name="Xu D."/>
            <person name="Zhang Y."/>
        </authorList>
    </citation>
    <scope>NUCLEOTIDE SEQUENCE [LARGE SCALE GENOMIC DNA]</scope>
    <source>
        <strain evidence="2">cv. Niubang</strain>
    </source>
</reference>
<gene>
    <name evidence="1" type="ORF">L6452_43489</name>
</gene>
<sequence>MYRRVPKRTNGLISATILITYTVKYVSNSSTSATKSSLTDRKRSIEPLGHNLQLDELENSHDVEIRAQPMLLCHRGP</sequence>
<evidence type="ECO:0000313" key="2">
    <source>
        <dbReference type="Proteomes" id="UP001055879"/>
    </source>
</evidence>
<name>A0ACB8XDK7_ARCLA</name>